<evidence type="ECO:0000313" key="1">
    <source>
        <dbReference type="EMBL" id="MPM30481.1"/>
    </source>
</evidence>
<protein>
    <submittedName>
        <fullName evidence="1">Uncharacterized protein</fullName>
    </submittedName>
</protein>
<organism evidence="1">
    <name type="scientific">bioreactor metagenome</name>
    <dbReference type="NCBI Taxonomy" id="1076179"/>
    <lineage>
        <taxon>unclassified sequences</taxon>
        <taxon>metagenomes</taxon>
        <taxon>ecological metagenomes</taxon>
    </lineage>
</organism>
<reference evidence="1" key="1">
    <citation type="submission" date="2019-08" db="EMBL/GenBank/DDBJ databases">
        <authorList>
            <person name="Kucharzyk K."/>
            <person name="Murdoch R.W."/>
            <person name="Higgins S."/>
            <person name="Loffler F."/>
        </authorList>
    </citation>
    <scope>NUCLEOTIDE SEQUENCE</scope>
</reference>
<proteinExistence type="predicted"/>
<accession>A0A644YRH8</accession>
<sequence length="169" mass="19132">MLGDAGGARPKMPILGDVRTQEKNWSGSTSIVVVDKSEGTYREVKSFGSSSDVVEITRLHQEASNWISKYGGQQLFDFDETEKVIVETKNTLSRIERMQQNAPQAILNKIYDSIGFSVIDDDILRHLVVARVCQPLSKVATVGYLKSYPDEDVHLHNIYRYMDRLYSSQ</sequence>
<dbReference type="AlphaFoldDB" id="A0A644YRH8"/>
<dbReference type="EMBL" id="VSSQ01005796">
    <property type="protein sequence ID" value="MPM30481.1"/>
    <property type="molecule type" value="Genomic_DNA"/>
</dbReference>
<comment type="caution">
    <text evidence="1">The sequence shown here is derived from an EMBL/GenBank/DDBJ whole genome shotgun (WGS) entry which is preliminary data.</text>
</comment>
<name>A0A644YRH8_9ZZZZ</name>
<gene>
    <name evidence="1" type="ORF">SDC9_77031</name>
</gene>